<organism evidence="2 3">
    <name type="scientific">Rhodococcus tibetensis</name>
    <dbReference type="NCBI Taxonomy" id="2965064"/>
    <lineage>
        <taxon>Bacteria</taxon>
        <taxon>Bacillati</taxon>
        <taxon>Actinomycetota</taxon>
        <taxon>Actinomycetes</taxon>
        <taxon>Mycobacteriales</taxon>
        <taxon>Nocardiaceae</taxon>
        <taxon>Rhodococcus</taxon>
    </lineage>
</organism>
<dbReference type="EMBL" id="JANFQF010000017">
    <property type="protein sequence ID" value="MCQ4121358.1"/>
    <property type="molecule type" value="Genomic_DNA"/>
</dbReference>
<name>A0ABT1QGF6_9NOCA</name>
<evidence type="ECO:0008006" key="4">
    <source>
        <dbReference type="Google" id="ProtNLM"/>
    </source>
</evidence>
<keyword evidence="1" id="KW-0472">Membrane</keyword>
<keyword evidence="3" id="KW-1185">Reference proteome</keyword>
<feature type="transmembrane region" description="Helical" evidence="1">
    <location>
        <begin position="209"/>
        <end position="228"/>
    </location>
</feature>
<evidence type="ECO:0000313" key="3">
    <source>
        <dbReference type="Proteomes" id="UP001524501"/>
    </source>
</evidence>
<gene>
    <name evidence="2" type="ORF">NOF53_19685</name>
</gene>
<proteinExistence type="predicted"/>
<evidence type="ECO:0000313" key="2">
    <source>
        <dbReference type="EMBL" id="MCQ4121358.1"/>
    </source>
</evidence>
<feature type="transmembrane region" description="Helical" evidence="1">
    <location>
        <begin position="176"/>
        <end position="197"/>
    </location>
</feature>
<dbReference type="Proteomes" id="UP001524501">
    <property type="component" value="Unassembled WGS sequence"/>
</dbReference>
<feature type="transmembrane region" description="Helical" evidence="1">
    <location>
        <begin position="12"/>
        <end position="35"/>
    </location>
</feature>
<evidence type="ECO:0000256" key="1">
    <source>
        <dbReference type="SAM" id="Phobius"/>
    </source>
</evidence>
<reference evidence="2 3" key="1">
    <citation type="submission" date="2022-07" db="EMBL/GenBank/DDBJ databases">
        <title>Degradation activity of malathion, p-nitrophenol and potential low-temperature adaptation strategy of Rhodococcus sp. FXJ9.536.</title>
        <authorList>
            <person name="Huang J."/>
            <person name="Huang Y."/>
        </authorList>
    </citation>
    <scope>NUCLEOTIDE SEQUENCE [LARGE SCALE GENOMIC DNA]</scope>
    <source>
        <strain evidence="2 3">FXJ9.536</strain>
    </source>
</reference>
<keyword evidence="1" id="KW-1133">Transmembrane helix</keyword>
<comment type="caution">
    <text evidence="2">The sequence shown here is derived from an EMBL/GenBank/DDBJ whole genome shotgun (WGS) entry which is preliminary data.</text>
</comment>
<feature type="transmembrane region" description="Helical" evidence="1">
    <location>
        <begin position="62"/>
        <end position="84"/>
    </location>
</feature>
<feature type="transmembrane region" description="Helical" evidence="1">
    <location>
        <begin position="139"/>
        <end position="164"/>
    </location>
</feature>
<accession>A0ABT1QGF6</accession>
<dbReference type="RefSeq" id="WP_255971810.1">
    <property type="nucleotide sequence ID" value="NZ_JANFQF010000017.1"/>
</dbReference>
<keyword evidence="1" id="KW-0812">Transmembrane</keyword>
<feature type="transmembrane region" description="Helical" evidence="1">
    <location>
        <begin position="96"/>
        <end position="119"/>
    </location>
</feature>
<protein>
    <recommendedName>
        <fullName evidence="4">DUF4386 domain-containing protein</fullName>
    </recommendedName>
</protein>
<sequence length="291" mass="33011">MTRAPSKHQATALYRALAWTPLIYLVVFGIGWLIFGHFFPPFSPADSAQEIADQFMERRVPILFGSVLIMVATMILMPMSALLVMIIRKIEGQTGVLTLIMAFTTTTYMVMNFFVPFGFALATFRPDRNPELVQFAGDFAFMQFMGGIPMFWMFWVVAAIASFISSRTPDPVFPRWFGYFNVWCALLYIPELLIFFFKTGPFAWDGVVGFWIPAVVFIAWFVVTAFVCRNVVRRPDWAPSPARSDNNFDTVAACNHPTGRLARDQSQVATRTDSSTRRALRSCDRTPERGV</sequence>